<dbReference type="InterPro" id="IPR023286">
    <property type="entry name" value="ABATE_dom_sf"/>
</dbReference>
<dbReference type="PANTHER" id="PTHR35525:SF3">
    <property type="entry name" value="BLL6575 PROTEIN"/>
    <property type="match status" value="1"/>
</dbReference>
<feature type="domain" description="Zinc finger CGNR" evidence="1">
    <location>
        <begin position="128"/>
        <end position="170"/>
    </location>
</feature>
<dbReference type="RefSeq" id="WP_203933227.1">
    <property type="nucleotide sequence ID" value="NZ_BOPH01000114.1"/>
</dbReference>
<dbReference type="Pfam" id="PF07336">
    <property type="entry name" value="ABATE"/>
    <property type="match status" value="1"/>
</dbReference>
<name>A0A8J4A5W9_9ACTN</name>
<dbReference type="EMBL" id="BOPH01000114">
    <property type="protein sequence ID" value="GIJ73401.1"/>
    <property type="molecule type" value="Genomic_DNA"/>
</dbReference>
<organism evidence="2 3">
    <name type="scientific">Virgisporangium ochraceum</name>
    <dbReference type="NCBI Taxonomy" id="65505"/>
    <lineage>
        <taxon>Bacteria</taxon>
        <taxon>Bacillati</taxon>
        <taxon>Actinomycetota</taxon>
        <taxon>Actinomycetes</taxon>
        <taxon>Micromonosporales</taxon>
        <taxon>Micromonosporaceae</taxon>
        <taxon>Virgisporangium</taxon>
    </lineage>
</organism>
<dbReference type="PANTHER" id="PTHR35525">
    <property type="entry name" value="BLL6575 PROTEIN"/>
    <property type="match status" value="1"/>
</dbReference>
<dbReference type="InterPro" id="IPR010852">
    <property type="entry name" value="ABATE"/>
</dbReference>
<dbReference type="Gene3D" id="1.10.3300.10">
    <property type="entry name" value="Jann2411-like domain"/>
    <property type="match status" value="1"/>
</dbReference>
<accession>A0A8J4A5W9</accession>
<evidence type="ECO:0000313" key="2">
    <source>
        <dbReference type="EMBL" id="GIJ73401.1"/>
    </source>
</evidence>
<evidence type="ECO:0000259" key="1">
    <source>
        <dbReference type="Pfam" id="PF11706"/>
    </source>
</evidence>
<dbReference type="Proteomes" id="UP000635606">
    <property type="component" value="Unassembled WGS sequence"/>
</dbReference>
<reference evidence="2" key="1">
    <citation type="submission" date="2021-01" db="EMBL/GenBank/DDBJ databases">
        <title>Whole genome shotgun sequence of Virgisporangium ochraceum NBRC 16418.</title>
        <authorList>
            <person name="Komaki H."/>
            <person name="Tamura T."/>
        </authorList>
    </citation>
    <scope>NUCLEOTIDE SEQUENCE</scope>
    <source>
        <strain evidence="2">NBRC 16418</strain>
    </source>
</reference>
<dbReference type="InterPro" id="IPR021005">
    <property type="entry name" value="Znf_CGNR"/>
</dbReference>
<dbReference type="Pfam" id="PF11706">
    <property type="entry name" value="zf-CGNR"/>
    <property type="match status" value="1"/>
</dbReference>
<dbReference type="AlphaFoldDB" id="A0A8J4A5W9"/>
<keyword evidence="3" id="KW-1185">Reference proteome</keyword>
<proteinExistence type="predicted"/>
<dbReference type="SUPFAM" id="SSF160904">
    <property type="entry name" value="Jann2411-like"/>
    <property type="match status" value="1"/>
</dbReference>
<gene>
    <name evidence="2" type="ORF">Voc01_083180</name>
</gene>
<evidence type="ECO:0000313" key="3">
    <source>
        <dbReference type="Proteomes" id="UP000635606"/>
    </source>
</evidence>
<protein>
    <recommendedName>
        <fullName evidence="1">Zinc finger CGNR domain-containing protein</fullName>
    </recommendedName>
</protein>
<sequence>MESVTRTVPATAPGDLALVQRFLNTLHVERGTDELADPGAAATWLAAARLPGEPDLALLRGLRRELRALCGDGTPHPGRLAAIADAAPLQVALDPHDHLVLRPHGAGAAVATLLAHVVDAQADGTWHRLKICRHDGCRWAFYDGSRSRTATWCAMGICGNRTKVAAYRRRSPAG</sequence>
<comment type="caution">
    <text evidence="2">The sequence shown here is derived from an EMBL/GenBank/DDBJ whole genome shotgun (WGS) entry which is preliminary data.</text>
</comment>